<gene>
    <name evidence="1" type="ORF">C5167_048297</name>
</gene>
<sequence length="75" mass="8416">MTAISFLSPRLIKQKQKSSGTGYDIRVNRIAPGPINDTPGLIKLDPREMKASNLEPLCISLYQEINRILLCLLFT</sequence>
<evidence type="ECO:0000313" key="1">
    <source>
        <dbReference type="EMBL" id="RZC72820.1"/>
    </source>
</evidence>
<dbReference type="EMBL" id="CM010722">
    <property type="protein sequence ID" value="RZC72820.1"/>
    <property type="molecule type" value="Genomic_DNA"/>
</dbReference>
<dbReference type="AlphaFoldDB" id="A0A4Y7KKG8"/>
<dbReference type="Gramene" id="RZC72820">
    <property type="protein sequence ID" value="RZC72820"/>
    <property type="gene ID" value="C5167_048297"/>
</dbReference>
<evidence type="ECO:0000313" key="2">
    <source>
        <dbReference type="Proteomes" id="UP000316621"/>
    </source>
</evidence>
<accession>A0A4Y7KKG8</accession>
<dbReference type="Proteomes" id="UP000316621">
    <property type="component" value="Chromosome 8"/>
</dbReference>
<protein>
    <submittedName>
        <fullName evidence="1">Uncharacterized protein</fullName>
    </submittedName>
</protein>
<keyword evidence="2" id="KW-1185">Reference proteome</keyword>
<name>A0A4Y7KKG8_PAPSO</name>
<proteinExistence type="predicted"/>
<reference evidence="1 2" key="1">
    <citation type="journal article" date="2018" name="Science">
        <title>The opium poppy genome and morphinan production.</title>
        <authorList>
            <person name="Guo L."/>
            <person name="Winzer T."/>
            <person name="Yang X."/>
            <person name="Li Y."/>
            <person name="Ning Z."/>
            <person name="He Z."/>
            <person name="Teodor R."/>
            <person name="Lu Y."/>
            <person name="Bowser T.A."/>
            <person name="Graham I.A."/>
            <person name="Ye K."/>
        </authorList>
    </citation>
    <scope>NUCLEOTIDE SEQUENCE [LARGE SCALE GENOMIC DNA]</scope>
    <source>
        <strain evidence="2">cv. HN1</strain>
        <tissue evidence="1">Leaves</tissue>
    </source>
</reference>
<organism evidence="1 2">
    <name type="scientific">Papaver somniferum</name>
    <name type="common">Opium poppy</name>
    <dbReference type="NCBI Taxonomy" id="3469"/>
    <lineage>
        <taxon>Eukaryota</taxon>
        <taxon>Viridiplantae</taxon>
        <taxon>Streptophyta</taxon>
        <taxon>Embryophyta</taxon>
        <taxon>Tracheophyta</taxon>
        <taxon>Spermatophyta</taxon>
        <taxon>Magnoliopsida</taxon>
        <taxon>Ranunculales</taxon>
        <taxon>Papaveraceae</taxon>
        <taxon>Papaveroideae</taxon>
        <taxon>Papaver</taxon>
    </lineage>
</organism>